<gene>
    <name evidence="2" type="ORF">B0A55_11991</name>
</gene>
<proteinExistence type="predicted"/>
<evidence type="ECO:0000256" key="1">
    <source>
        <dbReference type="SAM" id="MobiDB-lite"/>
    </source>
</evidence>
<feature type="compositionally biased region" description="Basic and acidic residues" evidence="1">
    <location>
        <begin position="24"/>
        <end position="40"/>
    </location>
</feature>
<dbReference type="OrthoDB" id="5126878at2759"/>
<evidence type="ECO:0000313" key="3">
    <source>
        <dbReference type="Proteomes" id="UP000309340"/>
    </source>
</evidence>
<sequence length="450" mass="49725">MENLIFITSHTSSIPNGRNARTHARAERARLSNPPKEQKGQFHVLDLEIPSQSSSGKQHRGRKRARGHTFPELAGKHPATARQHNRTQHCGPLASFGLLRSVWKAARSRDFEDVLAIAAHHIRRNAAHIAYTQPWRLAETLRRRQWAIAPFGFAQLHAASEPVTSAYAFLVMRLHNVVFDRRTTALVLEANEWALRNLRSALLVPKCPGRQDLDLVPASWLLALGELLDFQDSSTWSTHAAGTTALLRTGIPSGRHATCTGSSLSRLTPALLEAFLNHEEVVIANEPWQAVIRTMITSRICDGALAEFVASRLITTAALIAESKALEQEHPHSALRLFLLYRAMDARESLKLAVLKLQLQGQGDTEVLGLCLAALLGLDKVITSLQQGPQPDIGIDEKTHEEDTVQLCAQIMHDELERSDAFPDASLLLSFKRHGALSVAVPPAAIRKRP</sequence>
<dbReference type="AlphaFoldDB" id="A0A4V5NFA8"/>
<reference evidence="2 3" key="1">
    <citation type="submission" date="2017-03" db="EMBL/GenBank/DDBJ databases">
        <title>Genomes of endolithic fungi from Antarctica.</title>
        <authorList>
            <person name="Coleine C."/>
            <person name="Masonjones S."/>
            <person name="Stajich J.E."/>
        </authorList>
    </citation>
    <scope>NUCLEOTIDE SEQUENCE [LARGE SCALE GENOMIC DNA]</scope>
    <source>
        <strain evidence="2 3">CCFEE 5184</strain>
    </source>
</reference>
<feature type="region of interest" description="Disordered" evidence="1">
    <location>
        <begin position="12"/>
        <end position="67"/>
    </location>
</feature>
<comment type="caution">
    <text evidence="2">The sequence shown here is derived from an EMBL/GenBank/DDBJ whole genome shotgun (WGS) entry which is preliminary data.</text>
</comment>
<keyword evidence="3" id="KW-1185">Reference proteome</keyword>
<evidence type="ECO:0000313" key="2">
    <source>
        <dbReference type="EMBL" id="TKA62009.1"/>
    </source>
</evidence>
<feature type="compositionally biased region" description="Basic residues" evidence="1">
    <location>
        <begin position="57"/>
        <end position="67"/>
    </location>
</feature>
<name>A0A4V5NFA8_9PEZI</name>
<dbReference type="Proteomes" id="UP000309340">
    <property type="component" value="Unassembled WGS sequence"/>
</dbReference>
<organism evidence="2 3">
    <name type="scientific">Friedmanniomyces simplex</name>
    <dbReference type="NCBI Taxonomy" id="329884"/>
    <lineage>
        <taxon>Eukaryota</taxon>
        <taxon>Fungi</taxon>
        <taxon>Dikarya</taxon>
        <taxon>Ascomycota</taxon>
        <taxon>Pezizomycotina</taxon>
        <taxon>Dothideomycetes</taxon>
        <taxon>Dothideomycetidae</taxon>
        <taxon>Mycosphaerellales</taxon>
        <taxon>Teratosphaeriaceae</taxon>
        <taxon>Friedmanniomyces</taxon>
    </lineage>
</organism>
<protein>
    <submittedName>
        <fullName evidence="2">Uncharacterized protein</fullName>
    </submittedName>
</protein>
<dbReference type="EMBL" id="NAJQ01001142">
    <property type="protein sequence ID" value="TKA62009.1"/>
    <property type="molecule type" value="Genomic_DNA"/>
</dbReference>
<accession>A0A4V5NFA8</accession>